<accession>I2GC29</accession>
<gene>
    <name evidence="1" type="ORF">BN8_00377</name>
</gene>
<protein>
    <submittedName>
        <fullName evidence="1">Uncharacterized protein</fullName>
    </submittedName>
</protein>
<evidence type="ECO:0000313" key="2">
    <source>
        <dbReference type="Proteomes" id="UP000009309"/>
    </source>
</evidence>
<sequence>MCRAAGRFVVAAANTRERQQLQTSNHKLQIMNLKTINLP</sequence>
<proteinExistence type="predicted"/>
<comment type="caution">
    <text evidence="1">The sequence shown here is derived from an EMBL/GenBank/DDBJ whole genome shotgun (WGS) entry which is preliminary data.</text>
</comment>
<dbReference type="EMBL" id="CAIT01000004">
    <property type="protein sequence ID" value="CCH51453.1"/>
    <property type="molecule type" value="Genomic_DNA"/>
</dbReference>
<evidence type="ECO:0000313" key="1">
    <source>
        <dbReference type="EMBL" id="CCH51453.1"/>
    </source>
</evidence>
<organism evidence="1 2">
    <name type="scientific">Fibrisoma limi BUZ 3</name>
    <dbReference type="NCBI Taxonomy" id="1185876"/>
    <lineage>
        <taxon>Bacteria</taxon>
        <taxon>Pseudomonadati</taxon>
        <taxon>Bacteroidota</taxon>
        <taxon>Cytophagia</taxon>
        <taxon>Cytophagales</taxon>
        <taxon>Spirosomataceae</taxon>
        <taxon>Fibrisoma</taxon>
    </lineage>
</organism>
<dbReference type="Proteomes" id="UP000009309">
    <property type="component" value="Unassembled WGS sequence"/>
</dbReference>
<reference evidence="1 2" key="1">
    <citation type="journal article" date="2012" name="J. Bacteriol.">
        <title>Genome Sequence of the Filamentous Bacterium Fibrisoma limi BUZ 3T.</title>
        <authorList>
            <person name="Filippini M."/>
            <person name="Qi W."/>
            <person name="Jaenicke S."/>
            <person name="Goesmann A."/>
            <person name="Smits T.H."/>
            <person name="Bagheri H.C."/>
        </authorList>
    </citation>
    <scope>NUCLEOTIDE SEQUENCE [LARGE SCALE GENOMIC DNA]</scope>
    <source>
        <strain evidence="2">BUZ 3T</strain>
    </source>
</reference>
<name>I2GC29_9BACT</name>
<dbReference type="AlphaFoldDB" id="I2GC29"/>
<keyword evidence="2" id="KW-1185">Reference proteome</keyword>